<reference evidence="2 3" key="1">
    <citation type="submission" date="2015-09" db="EMBL/GenBank/DDBJ databases">
        <authorList>
            <consortium name="Pathogen Informatics"/>
        </authorList>
    </citation>
    <scope>NUCLEOTIDE SEQUENCE [LARGE SCALE GENOMIC DNA]</scope>
    <source>
        <strain evidence="2 3">2789STDY5834863</strain>
    </source>
</reference>
<evidence type="ECO:0000259" key="1">
    <source>
        <dbReference type="Pfam" id="PF00149"/>
    </source>
</evidence>
<dbReference type="SUPFAM" id="SSF56300">
    <property type="entry name" value="Metallo-dependent phosphatases"/>
    <property type="match status" value="1"/>
</dbReference>
<dbReference type="PANTHER" id="PTHR31302:SF22">
    <property type="entry name" value="PHOSPHOESTERASE"/>
    <property type="match status" value="1"/>
</dbReference>
<evidence type="ECO:0000313" key="3">
    <source>
        <dbReference type="Proteomes" id="UP000095431"/>
    </source>
</evidence>
<dbReference type="eggNOG" id="COG1768">
    <property type="taxonomic scope" value="Bacteria"/>
</dbReference>
<protein>
    <submittedName>
        <fullName evidence="2">Predicted phosphoesterase or phosphohydrolase</fullName>
    </submittedName>
</protein>
<dbReference type="InterPro" id="IPR029052">
    <property type="entry name" value="Metallo-depent_PP-like"/>
</dbReference>
<evidence type="ECO:0000313" key="2">
    <source>
        <dbReference type="EMBL" id="CUN57394.1"/>
    </source>
</evidence>
<accession>A0A173Y0F0</accession>
<dbReference type="GO" id="GO:0016787">
    <property type="term" value="F:hydrolase activity"/>
    <property type="evidence" value="ECO:0007669"/>
    <property type="project" value="UniProtKB-KW"/>
</dbReference>
<dbReference type="InterPro" id="IPR014578">
    <property type="entry name" value="Pesterase_CT488"/>
</dbReference>
<dbReference type="Pfam" id="PF00149">
    <property type="entry name" value="Metallophos"/>
    <property type="match status" value="1"/>
</dbReference>
<dbReference type="AlphaFoldDB" id="A0A173Y0F0"/>
<organism evidence="2 3">
    <name type="scientific">Blautia wexlerae</name>
    <dbReference type="NCBI Taxonomy" id="418240"/>
    <lineage>
        <taxon>Bacteria</taxon>
        <taxon>Bacillati</taxon>
        <taxon>Bacillota</taxon>
        <taxon>Clostridia</taxon>
        <taxon>Lachnospirales</taxon>
        <taxon>Lachnospiraceae</taxon>
        <taxon>Blautia</taxon>
    </lineage>
</organism>
<dbReference type="EMBL" id="CYZN01000003">
    <property type="protein sequence ID" value="CUN57394.1"/>
    <property type="molecule type" value="Genomic_DNA"/>
</dbReference>
<proteinExistence type="predicted"/>
<dbReference type="PANTHER" id="PTHR31302">
    <property type="entry name" value="TRANSMEMBRANE PROTEIN WITH METALLOPHOSPHOESTERASE DOMAIN-RELATED"/>
    <property type="match status" value="1"/>
</dbReference>
<dbReference type="RefSeq" id="WP_055199678.1">
    <property type="nucleotide sequence ID" value="NZ_BTHH01000002.1"/>
</dbReference>
<dbReference type="Gene3D" id="3.60.21.10">
    <property type="match status" value="1"/>
</dbReference>
<name>A0A173Y0F0_9FIRM</name>
<gene>
    <name evidence="2" type="ORF">ERS852478_00498</name>
</gene>
<dbReference type="Proteomes" id="UP000095431">
    <property type="component" value="Unassembled WGS sequence"/>
</dbReference>
<dbReference type="InterPro" id="IPR051158">
    <property type="entry name" value="Metallophosphoesterase_sf"/>
</dbReference>
<dbReference type="PIRSF" id="PIRSF033094">
    <property type="entry name" value="Pesterase_CT488"/>
    <property type="match status" value="1"/>
</dbReference>
<sequence length="232" mass="27268">MSLYAIGDFHLSFTVNKPMDVFDKRWKNHVVKIEKYWKKKVTENDTVVITGDHSWGRDLAECQADLDFIMALPGRKILLRGNHDMFWDAKKTENLNEMFRGKLEFLQNNFYTYEDYALVGTKGYCYEGKDSYEHFLKIRERELGRLRCSFEAAKAAGYEKFIMFLHYPPTSIGEMESPFTLMAQEFGAEKVIYSHCHGEKRYDDSFKGYVDGIEYKLVSGDYLNFKPELVLR</sequence>
<feature type="domain" description="Calcineurin-like phosphoesterase" evidence="1">
    <location>
        <begin position="1"/>
        <end position="197"/>
    </location>
</feature>
<dbReference type="InterPro" id="IPR004843">
    <property type="entry name" value="Calcineurin-like_PHP"/>
</dbReference>
<keyword evidence="2" id="KW-0378">Hydrolase</keyword>